<dbReference type="Pfam" id="PF06971">
    <property type="entry name" value="Put_DNA-bind_N"/>
    <property type="match status" value="1"/>
</dbReference>
<reference evidence="9 10" key="1">
    <citation type="submission" date="2016-01" db="EMBL/GenBank/DDBJ databases">
        <authorList>
            <person name="Brown R."/>
        </authorList>
    </citation>
    <scope>NUCLEOTIDE SEQUENCE [LARGE SCALE GENOMIC DNA]</scope>
    <source>
        <strain evidence="9">Sporomusa sphaeroides DSM 2875</strain>
    </source>
</reference>
<evidence type="ECO:0000313" key="9">
    <source>
        <dbReference type="EMBL" id="CVK21050.1"/>
    </source>
</evidence>
<dbReference type="SMART" id="SM00881">
    <property type="entry name" value="CoA_binding"/>
    <property type="match status" value="1"/>
</dbReference>
<gene>
    <name evidence="9" type="primary">rex_2</name>
    <name evidence="7" type="synonym">rex</name>
    <name evidence="9" type="ORF">SSPH_03727</name>
</gene>
<dbReference type="NCBIfam" id="NF003995">
    <property type="entry name" value="PRK05472.2-4"/>
    <property type="match status" value="1"/>
</dbReference>
<dbReference type="NCBIfam" id="NF003994">
    <property type="entry name" value="PRK05472.2-3"/>
    <property type="match status" value="1"/>
</dbReference>
<dbReference type="Proteomes" id="UP000245702">
    <property type="component" value="Unassembled WGS sequence"/>
</dbReference>
<dbReference type="HAMAP" id="MF_01131">
    <property type="entry name" value="Rex"/>
    <property type="match status" value="1"/>
</dbReference>
<comment type="function">
    <text evidence="7">Modulates transcription in response to changes in cellular NADH/NAD(+) redox state.</text>
</comment>
<dbReference type="Gene3D" id="3.40.50.720">
    <property type="entry name" value="NAD(P)-binding Rossmann-like Domain"/>
    <property type="match status" value="1"/>
</dbReference>
<keyword evidence="5 7" id="KW-0238">DNA-binding</keyword>
<keyword evidence="3 7" id="KW-0805">Transcription regulation</keyword>
<keyword evidence="6 7" id="KW-0804">Transcription</keyword>
<dbReference type="PANTHER" id="PTHR35786">
    <property type="entry name" value="REDOX-SENSING TRANSCRIPTIONAL REPRESSOR REX"/>
    <property type="match status" value="1"/>
</dbReference>
<sequence length="235" mass="26037">MIRAREDVSKNTIARMVIYYNTLEKMKEEGERICASTRLGQRTGIASPLIRRDLACFGGFGRKGVGYEVDFLLSWIKEILGYNTEWKVLFVGTGIPLKGIVNSYGFLPPGFKIVAVADWDKNNHGYKIPELNVRIQPLESLTTLIKEQDISIGLVNVHPKQAQKVVNILVKAGIKGIANFSPISVFVPKHILLSQMNVSSCLSQLSYNLSGGNIPGRQNLVNYLPHGQGKNQIQG</sequence>
<dbReference type="SUPFAM" id="SSF46785">
    <property type="entry name" value="Winged helix' DNA-binding domain"/>
    <property type="match status" value="1"/>
</dbReference>
<comment type="caution">
    <text evidence="7">Lacks conserved residue(s) required for the propagation of feature annotation.</text>
</comment>
<evidence type="ECO:0000256" key="3">
    <source>
        <dbReference type="ARBA" id="ARBA00023015"/>
    </source>
</evidence>
<evidence type="ECO:0000256" key="4">
    <source>
        <dbReference type="ARBA" id="ARBA00023027"/>
    </source>
</evidence>
<dbReference type="InterPro" id="IPR022876">
    <property type="entry name" value="Tscrpt_rep_Rex"/>
</dbReference>
<evidence type="ECO:0000259" key="8">
    <source>
        <dbReference type="SMART" id="SM00881"/>
    </source>
</evidence>
<comment type="subcellular location">
    <subcellularLocation>
        <location evidence="7">Cytoplasm</location>
    </subcellularLocation>
</comment>
<evidence type="ECO:0000256" key="2">
    <source>
        <dbReference type="ARBA" id="ARBA00022491"/>
    </source>
</evidence>
<dbReference type="InterPro" id="IPR003781">
    <property type="entry name" value="CoA-bd"/>
</dbReference>
<evidence type="ECO:0000256" key="5">
    <source>
        <dbReference type="ARBA" id="ARBA00023125"/>
    </source>
</evidence>
<comment type="subunit">
    <text evidence="7">Homodimer.</text>
</comment>
<evidence type="ECO:0000256" key="6">
    <source>
        <dbReference type="ARBA" id="ARBA00023163"/>
    </source>
</evidence>
<dbReference type="PANTHER" id="PTHR35786:SF1">
    <property type="entry name" value="REDOX-SENSING TRANSCRIPTIONAL REPRESSOR REX 1"/>
    <property type="match status" value="1"/>
</dbReference>
<dbReference type="InterPro" id="IPR036291">
    <property type="entry name" value="NAD(P)-bd_dom_sf"/>
</dbReference>
<comment type="caution">
    <text evidence="9">The sequence shown here is derived from an EMBL/GenBank/DDBJ whole genome shotgun (WGS) entry which is preliminary data.</text>
</comment>
<proteinExistence type="inferred from homology"/>
<dbReference type="SUPFAM" id="SSF51735">
    <property type="entry name" value="NAD(P)-binding Rossmann-fold domains"/>
    <property type="match status" value="1"/>
</dbReference>
<accession>A0ABP2C9R7</accession>
<keyword evidence="4 7" id="KW-0520">NAD</keyword>
<organism evidence="9 10">
    <name type="scientific">Sporomusa sphaeroides DSM 2875</name>
    <dbReference type="NCBI Taxonomy" id="1337886"/>
    <lineage>
        <taxon>Bacteria</taxon>
        <taxon>Bacillati</taxon>
        <taxon>Bacillota</taxon>
        <taxon>Negativicutes</taxon>
        <taxon>Selenomonadales</taxon>
        <taxon>Sporomusaceae</taxon>
        <taxon>Sporomusa</taxon>
    </lineage>
</organism>
<feature type="DNA-binding region" description="H-T-H motif" evidence="7">
    <location>
        <begin position="18"/>
        <end position="57"/>
    </location>
</feature>
<dbReference type="EMBL" id="FCOW01000027">
    <property type="protein sequence ID" value="CVK21050.1"/>
    <property type="molecule type" value="Genomic_DNA"/>
</dbReference>
<evidence type="ECO:0000313" key="10">
    <source>
        <dbReference type="Proteomes" id="UP000245702"/>
    </source>
</evidence>
<dbReference type="Pfam" id="PF02629">
    <property type="entry name" value="CoA_binding"/>
    <property type="match status" value="1"/>
</dbReference>
<protein>
    <recommendedName>
        <fullName evidence="7">Redox-sensing transcriptional repressor Rex</fullName>
    </recommendedName>
</protein>
<dbReference type="InterPro" id="IPR036390">
    <property type="entry name" value="WH_DNA-bd_sf"/>
</dbReference>
<name>A0ABP2C9R7_9FIRM</name>
<evidence type="ECO:0000256" key="1">
    <source>
        <dbReference type="ARBA" id="ARBA00022490"/>
    </source>
</evidence>
<dbReference type="InterPro" id="IPR036388">
    <property type="entry name" value="WH-like_DNA-bd_sf"/>
</dbReference>
<keyword evidence="1 7" id="KW-0963">Cytoplasm</keyword>
<feature type="domain" description="CoA-binding" evidence="8">
    <location>
        <begin position="81"/>
        <end position="184"/>
    </location>
</feature>
<keyword evidence="10" id="KW-1185">Reference proteome</keyword>
<dbReference type="RefSeq" id="WP_075757854.1">
    <property type="nucleotide sequence ID" value="NZ_CP146991.1"/>
</dbReference>
<dbReference type="NCBIfam" id="NF003996">
    <property type="entry name" value="PRK05472.2-5"/>
    <property type="match status" value="1"/>
</dbReference>
<keyword evidence="2 7" id="KW-0678">Repressor</keyword>
<comment type="similarity">
    <text evidence="7">Belongs to the transcriptional regulatory Rex family.</text>
</comment>
<dbReference type="Gene3D" id="1.10.10.10">
    <property type="entry name" value="Winged helix-like DNA-binding domain superfamily/Winged helix DNA-binding domain"/>
    <property type="match status" value="1"/>
</dbReference>
<evidence type="ECO:0000256" key="7">
    <source>
        <dbReference type="HAMAP-Rule" id="MF_01131"/>
    </source>
</evidence>
<dbReference type="InterPro" id="IPR009718">
    <property type="entry name" value="Rex_DNA-bd_C_dom"/>
</dbReference>